<dbReference type="EMBL" id="LUGH01002721">
    <property type="protein sequence ID" value="OBZ65505.1"/>
    <property type="molecule type" value="Genomic_DNA"/>
</dbReference>
<feature type="compositionally biased region" description="Basic and acidic residues" evidence="1">
    <location>
        <begin position="35"/>
        <end position="50"/>
    </location>
</feature>
<accession>A0A1C7LL68</accession>
<organism evidence="2 3">
    <name type="scientific">Choanephora cucurbitarum</name>
    <dbReference type="NCBI Taxonomy" id="101091"/>
    <lineage>
        <taxon>Eukaryota</taxon>
        <taxon>Fungi</taxon>
        <taxon>Fungi incertae sedis</taxon>
        <taxon>Mucoromycota</taxon>
        <taxon>Mucoromycotina</taxon>
        <taxon>Mucoromycetes</taxon>
        <taxon>Mucorales</taxon>
        <taxon>Mucorineae</taxon>
        <taxon>Choanephoraceae</taxon>
        <taxon>Choanephoroideae</taxon>
        <taxon>Choanephora</taxon>
    </lineage>
</organism>
<protein>
    <submittedName>
        <fullName evidence="2">Uncharacterized protein</fullName>
    </submittedName>
</protein>
<evidence type="ECO:0000256" key="1">
    <source>
        <dbReference type="SAM" id="MobiDB-lite"/>
    </source>
</evidence>
<comment type="caution">
    <text evidence="2">The sequence shown here is derived from an EMBL/GenBank/DDBJ whole genome shotgun (WGS) entry which is preliminary data.</text>
</comment>
<dbReference type="Proteomes" id="UP000093000">
    <property type="component" value="Unassembled WGS sequence"/>
</dbReference>
<name>A0A1C7LL68_9FUNG</name>
<feature type="compositionally biased region" description="Basic and acidic residues" evidence="1">
    <location>
        <begin position="59"/>
        <end position="72"/>
    </location>
</feature>
<evidence type="ECO:0000313" key="3">
    <source>
        <dbReference type="Proteomes" id="UP000093000"/>
    </source>
</evidence>
<proteinExistence type="predicted"/>
<evidence type="ECO:0000313" key="2">
    <source>
        <dbReference type="EMBL" id="OBZ65505.1"/>
    </source>
</evidence>
<reference evidence="2 3" key="1">
    <citation type="submission" date="2016-03" db="EMBL/GenBank/DDBJ databases">
        <title>Choanephora cucurbitarum.</title>
        <authorList>
            <person name="Min B."/>
            <person name="Park H."/>
            <person name="Park J.-H."/>
            <person name="Shin H.-D."/>
            <person name="Choi I.-G."/>
        </authorList>
    </citation>
    <scope>NUCLEOTIDE SEQUENCE [LARGE SCALE GENOMIC DNA]</scope>
    <source>
        <strain evidence="2 3">KUS-F28377</strain>
    </source>
</reference>
<dbReference type="InParanoid" id="A0A1C7LL68"/>
<gene>
    <name evidence="2" type="ORF">A0J61_11932</name>
</gene>
<dbReference type="AlphaFoldDB" id="A0A1C7LL68"/>
<feature type="region of interest" description="Disordered" evidence="1">
    <location>
        <begin position="35"/>
        <end position="72"/>
    </location>
</feature>
<keyword evidence="3" id="KW-1185">Reference proteome</keyword>
<sequence>MVQEGVKNGYILVNHSLNQTFGVPDFRKIDIEEGNEDDHIPEDGHNALHFDEDEIESNSSEKEDYENGRENL</sequence>